<keyword evidence="6 12" id="KW-0274">FAD</keyword>
<evidence type="ECO:0000256" key="12">
    <source>
        <dbReference type="RuleBase" id="RU003862"/>
    </source>
</evidence>
<protein>
    <recommendedName>
        <fullName evidence="12">Methylenetetrahydrofolate reductase</fullName>
        <ecNumber evidence="12">1.5.1.54</ecNumber>
    </recommendedName>
</protein>
<dbReference type="PANTHER" id="PTHR45754:SF3">
    <property type="entry name" value="METHYLENETETRAHYDROFOLATE REDUCTASE (NADPH)"/>
    <property type="match status" value="1"/>
</dbReference>
<reference evidence="13 14" key="1">
    <citation type="submission" date="2020-02" db="EMBL/GenBank/DDBJ databases">
        <title>Draft genome sequence of Limisphaera ngatamarikiensis NGM72.4T, a thermophilic Verrucomicrobia grouped in subdivision 3.</title>
        <authorList>
            <person name="Carere C.R."/>
            <person name="Steen J."/>
            <person name="Hugenholtz P."/>
            <person name="Stott M.B."/>
        </authorList>
    </citation>
    <scope>NUCLEOTIDE SEQUENCE [LARGE SCALE GENOMIC DNA]</scope>
    <source>
        <strain evidence="13 14">NGM72.4</strain>
    </source>
</reference>
<dbReference type="UniPathway" id="UPA00193"/>
<dbReference type="NCBIfam" id="TIGR00676">
    <property type="entry name" value="fadh2"/>
    <property type="match status" value="1"/>
</dbReference>
<dbReference type="Gene3D" id="3.20.20.220">
    <property type="match status" value="1"/>
</dbReference>
<keyword evidence="9" id="KW-0486">Methionine biosynthesis</keyword>
<comment type="caution">
    <text evidence="13">The sequence shown here is derived from an EMBL/GenBank/DDBJ whole genome shotgun (WGS) entry which is preliminary data.</text>
</comment>
<keyword evidence="7 12" id="KW-0560">Oxidoreductase</keyword>
<gene>
    <name evidence="13" type="primary">metF</name>
    <name evidence="13" type="ORF">G4L39_09940</name>
</gene>
<dbReference type="EMBL" id="JAAKYA010000066">
    <property type="protein sequence ID" value="NGO39711.1"/>
    <property type="molecule type" value="Genomic_DNA"/>
</dbReference>
<dbReference type="InterPro" id="IPR003171">
    <property type="entry name" value="Mehydrof_redctse-like"/>
</dbReference>
<comment type="pathway">
    <text evidence="10">Amino-acid biosynthesis; L-methionine biosynthesis via de novo pathway.</text>
</comment>
<dbReference type="InterPro" id="IPR029041">
    <property type="entry name" value="FAD-linked_oxidoreductase-like"/>
</dbReference>
<organism evidence="13 14">
    <name type="scientific">Limisphaera ngatamarikiensis</name>
    <dbReference type="NCBI Taxonomy" id="1324935"/>
    <lineage>
        <taxon>Bacteria</taxon>
        <taxon>Pseudomonadati</taxon>
        <taxon>Verrucomicrobiota</taxon>
        <taxon>Verrucomicrobiia</taxon>
        <taxon>Limisphaerales</taxon>
        <taxon>Limisphaeraceae</taxon>
        <taxon>Limisphaera</taxon>
    </lineage>
</organism>
<dbReference type="CDD" id="cd00537">
    <property type="entry name" value="MTHFR"/>
    <property type="match status" value="1"/>
</dbReference>
<dbReference type="AlphaFoldDB" id="A0A6M1RWB6"/>
<sequence length="303" mass="33959">MEGTVLIRDVLARRASQGRPAVSFEFFPPKTPEGEQQFFKDVLPRLVQLGPDFCSVTYGAGGSTREKTLTLVERIQKTHRLPSMAHLTCVGSSVAQLREIIEQARRRGILNILALRGDPPRGETGFRPAPDGLTHAWQLVRLLREMGGFCIGVAGFPEGHPECREGKYADWDHLKAKIDAGADFVITQLFFDNADYWEFRDYLHRAGVRVPLIPGVLPILGFQQVDRLTRLCGARVPEKLRRRLEELAGDEEGSMAFGVEYATRQCEELLRGGAPGLHFYTLNRVHSTRQILENLGLARKDSP</sequence>
<dbReference type="Pfam" id="PF02219">
    <property type="entry name" value="MTHFR"/>
    <property type="match status" value="1"/>
</dbReference>
<dbReference type="RefSeq" id="WP_165107895.1">
    <property type="nucleotide sequence ID" value="NZ_JAAKYA010000066.1"/>
</dbReference>
<proteinExistence type="inferred from homology"/>
<dbReference type="GO" id="GO:0106312">
    <property type="term" value="F:methylenetetrahydrofolate reductase (NADH) activity"/>
    <property type="evidence" value="ECO:0007669"/>
    <property type="project" value="UniProtKB-EC"/>
</dbReference>
<evidence type="ECO:0000256" key="7">
    <source>
        <dbReference type="ARBA" id="ARBA00023002"/>
    </source>
</evidence>
<evidence type="ECO:0000256" key="2">
    <source>
        <dbReference type="ARBA" id="ARBA00004777"/>
    </source>
</evidence>
<keyword evidence="5 12" id="KW-0285">Flavoprotein</keyword>
<dbReference type="SUPFAM" id="SSF51730">
    <property type="entry name" value="FAD-linked oxidoreductase"/>
    <property type="match status" value="1"/>
</dbReference>
<comment type="pathway">
    <text evidence="2 12">One-carbon metabolism; tetrahydrofolate interconversion.</text>
</comment>
<evidence type="ECO:0000256" key="1">
    <source>
        <dbReference type="ARBA" id="ARBA00001974"/>
    </source>
</evidence>
<evidence type="ECO:0000313" key="13">
    <source>
        <dbReference type="EMBL" id="NGO39711.1"/>
    </source>
</evidence>
<dbReference type="EC" id="1.5.1.54" evidence="12"/>
<dbReference type="InterPro" id="IPR004620">
    <property type="entry name" value="MTHF_reductase_bac"/>
</dbReference>
<name>A0A6M1RWB6_9BACT</name>
<dbReference type="GO" id="GO:0009086">
    <property type="term" value="P:methionine biosynthetic process"/>
    <property type="evidence" value="ECO:0007669"/>
    <property type="project" value="UniProtKB-KW"/>
</dbReference>
<evidence type="ECO:0000256" key="10">
    <source>
        <dbReference type="ARBA" id="ARBA00034478"/>
    </source>
</evidence>
<dbReference type="GO" id="GO:0035999">
    <property type="term" value="P:tetrahydrofolate interconversion"/>
    <property type="evidence" value="ECO:0007669"/>
    <property type="project" value="UniProtKB-UniPathway"/>
</dbReference>
<evidence type="ECO:0000256" key="11">
    <source>
        <dbReference type="ARBA" id="ARBA00048628"/>
    </source>
</evidence>
<dbReference type="GO" id="GO:0071949">
    <property type="term" value="F:FAD binding"/>
    <property type="evidence" value="ECO:0007669"/>
    <property type="project" value="TreeGrafter"/>
</dbReference>
<keyword evidence="4" id="KW-0028">Amino-acid biosynthesis</keyword>
<dbReference type="Proteomes" id="UP000477311">
    <property type="component" value="Unassembled WGS sequence"/>
</dbReference>
<evidence type="ECO:0000256" key="3">
    <source>
        <dbReference type="ARBA" id="ARBA00006743"/>
    </source>
</evidence>
<comment type="catalytic activity">
    <reaction evidence="11">
        <text>(6S)-5-methyl-5,6,7,8-tetrahydrofolate + NAD(+) = (6R)-5,10-methylene-5,6,7,8-tetrahydrofolate + NADH + H(+)</text>
        <dbReference type="Rhea" id="RHEA:19821"/>
        <dbReference type="ChEBI" id="CHEBI:15378"/>
        <dbReference type="ChEBI" id="CHEBI:15636"/>
        <dbReference type="ChEBI" id="CHEBI:18608"/>
        <dbReference type="ChEBI" id="CHEBI:57540"/>
        <dbReference type="ChEBI" id="CHEBI:57945"/>
        <dbReference type="EC" id="1.5.1.54"/>
    </reaction>
    <physiologicalReaction direction="right-to-left" evidence="11">
        <dbReference type="Rhea" id="RHEA:19823"/>
    </physiologicalReaction>
</comment>
<evidence type="ECO:0000313" key="14">
    <source>
        <dbReference type="Proteomes" id="UP000477311"/>
    </source>
</evidence>
<evidence type="ECO:0000256" key="8">
    <source>
        <dbReference type="ARBA" id="ARBA00023027"/>
    </source>
</evidence>
<dbReference type="GO" id="GO:0005829">
    <property type="term" value="C:cytosol"/>
    <property type="evidence" value="ECO:0007669"/>
    <property type="project" value="InterPro"/>
</dbReference>
<evidence type="ECO:0000256" key="4">
    <source>
        <dbReference type="ARBA" id="ARBA00022605"/>
    </source>
</evidence>
<comment type="cofactor">
    <cofactor evidence="1 12">
        <name>FAD</name>
        <dbReference type="ChEBI" id="CHEBI:57692"/>
    </cofactor>
</comment>
<evidence type="ECO:0000256" key="9">
    <source>
        <dbReference type="ARBA" id="ARBA00023167"/>
    </source>
</evidence>
<evidence type="ECO:0000256" key="6">
    <source>
        <dbReference type="ARBA" id="ARBA00022827"/>
    </source>
</evidence>
<comment type="similarity">
    <text evidence="3 12">Belongs to the methylenetetrahydrofolate reductase family.</text>
</comment>
<keyword evidence="8" id="KW-0520">NAD</keyword>
<dbReference type="PANTHER" id="PTHR45754">
    <property type="entry name" value="METHYLENETETRAHYDROFOLATE REDUCTASE"/>
    <property type="match status" value="1"/>
</dbReference>
<keyword evidence="14" id="KW-1185">Reference proteome</keyword>
<evidence type="ECO:0000256" key="5">
    <source>
        <dbReference type="ARBA" id="ARBA00022630"/>
    </source>
</evidence>
<accession>A0A6M1RWB6</accession>